<gene>
    <name evidence="1" type="ORF">A458_07990</name>
</gene>
<name>I4CRY7_STUST</name>
<sequence length="62" mass="7211">MVRYSTPALAFLQMYSGPRAYTERTGELPSRHLKALHRKHLISVCSLRRRAMPQTKREAQLT</sequence>
<proteinExistence type="predicted"/>
<evidence type="ECO:0000313" key="2">
    <source>
        <dbReference type="Proteomes" id="UP000006063"/>
    </source>
</evidence>
<dbReference type="HOGENOM" id="CLU_2900868_0_0_6"/>
<organism evidence="1 2">
    <name type="scientific">Stutzerimonas stutzeri CCUG 29243</name>
    <dbReference type="NCBI Taxonomy" id="1196835"/>
    <lineage>
        <taxon>Bacteria</taxon>
        <taxon>Pseudomonadati</taxon>
        <taxon>Pseudomonadota</taxon>
        <taxon>Gammaproteobacteria</taxon>
        <taxon>Pseudomonadales</taxon>
        <taxon>Pseudomonadaceae</taxon>
        <taxon>Stutzerimonas</taxon>
    </lineage>
</organism>
<dbReference type="KEGG" id="psc:A458_07990"/>
<dbReference type="Proteomes" id="UP000006063">
    <property type="component" value="Chromosome"/>
</dbReference>
<protein>
    <submittedName>
        <fullName evidence="1">Uncharacterized protein</fullName>
    </submittedName>
</protein>
<reference evidence="1 2" key="1">
    <citation type="journal article" date="2012" name="J. Bacteriol.">
        <title>Complete Genome Sequence of the Naphthalene-Degrading Bacterium Pseudomonas stutzeri AN10 (CCUG 29243).</title>
        <authorList>
            <person name="Brunet-Galmes I."/>
            <person name="Busquets A."/>
            <person name="Pena A."/>
            <person name="Gomila M."/>
            <person name="Nogales B."/>
            <person name="Garcia-Valdes E."/>
            <person name="Lalucat J."/>
            <person name="Bennasar A."/>
            <person name="Bosch R."/>
        </authorList>
    </citation>
    <scope>NUCLEOTIDE SEQUENCE [LARGE SCALE GENOMIC DNA]</scope>
    <source>
        <strain evidence="1 2">CCUG 29243</strain>
    </source>
</reference>
<evidence type="ECO:0000313" key="1">
    <source>
        <dbReference type="EMBL" id="AFM32844.1"/>
    </source>
</evidence>
<accession>I4CRY7</accession>
<dbReference type="EMBL" id="CP003677">
    <property type="protein sequence ID" value="AFM32844.1"/>
    <property type="molecule type" value="Genomic_DNA"/>
</dbReference>
<dbReference type="AlphaFoldDB" id="I4CRY7"/>